<gene>
    <name evidence="1" type="ORF">ILEXP_LOCUS44662</name>
</gene>
<dbReference type="EMBL" id="CAUOFW020006487">
    <property type="protein sequence ID" value="CAK9174886.1"/>
    <property type="molecule type" value="Genomic_DNA"/>
</dbReference>
<sequence>MSLTRINSGAGFHVLNNYTRIKNWCDSSYNNWWKYDIFPHLDDINCKTLLASEYENFKFKARVDGSRKGKSLPTVAKAPSRLRKRETSKHCLNSQEQQVPKMLKVTTPVSRSANVRSVHPLNILESAKVSSSNESDHAFLLSRISKGIFKKHDIGSNHGRISSTIVPVDNPGSTKQTVQERCQTRATKAEYNLALCRARRWCKSYHYKVSHR</sequence>
<keyword evidence="2" id="KW-1185">Reference proteome</keyword>
<accession>A0ABC8U7C1</accession>
<name>A0ABC8U7C1_9AQUA</name>
<organism evidence="1 2">
    <name type="scientific">Ilex paraguariensis</name>
    <name type="common">yerba mate</name>
    <dbReference type="NCBI Taxonomy" id="185542"/>
    <lineage>
        <taxon>Eukaryota</taxon>
        <taxon>Viridiplantae</taxon>
        <taxon>Streptophyta</taxon>
        <taxon>Embryophyta</taxon>
        <taxon>Tracheophyta</taxon>
        <taxon>Spermatophyta</taxon>
        <taxon>Magnoliopsida</taxon>
        <taxon>eudicotyledons</taxon>
        <taxon>Gunneridae</taxon>
        <taxon>Pentapetalae</taxon>
        <taxon>asterids</taxon>
        <taxon>campanulids</taxon>
        <taxon>Aquifoliales</taxon>
        <taxon>Aquifoliaceae</taxon>
        <taxon>Ilex</taxon>
    </lineage>
</organism>
<reference evidence="1 2" key="1">
    <citation type="submission" date="2024-02" db="EMBL/GenBank/DDBJ databases">
        <authorList>
            <person name="Vignale AGUSTIN F."/>
            <person name="Sosa J E."/>
            <person name="Modenutti C."/>
        </authorList>
    </citation>
    <scope>NUCLEOTIDE SEQUENCE [LARGE SCALE GENOMIC DNA]</scope>
</reference>
<dbReference type="AlphaFoldDB" id="A0ABC8U7C1"/>
<dbReference type="Proteomes" id="UP001642360">
    <property type="component" value="Unassembled WGS sequence"/>
</dbReference>
<proteinExistence type="predicted"/>
<comment type="caution">
    <text evidence="1">The sequence shown here is derived from an EMBL/GenBank/DDBJ whole genome shotgun (WGS) entry which is preliminary data.</text>
</comment>
<evidence type="ECO:0000313" key="2">
    <source>
        <dbReference type="Proteomes" id="UP001642360"/>
    </source>
</evidence>
<protein>
    <submittedName>
        <fullName evidence="1">Uncharacterized protein</fullName>
    </submittedName>
</protein>
<evidence type="ECO:0000313" key="1">
    <source>
        <dbReference type="EMBL" id="CAK9174886.1"/>
    </source>
</evidence>